<proteinExistence type="predicted"/>
<organism evidence="1 2">
    <name type="scientific">Streptantibioticus ferralitis</name>
    <dbReference type="NCBI Taxonomy" id="236510"/>
    <lineage>
        <taxon>Bacteria</taxon>
        <taxon>Bacillati</taxon>
        <taxon>Actinomycetota</taxon>
        <taxon>Actinomycetes</taxon>
        <taxon>Kitasatosporales</taxon>
        <taxon>Streptomycetaceae</taxon>
        <taxon>Streptantibioticus</taxon>
    </lineage>
</organism>
<keyword evidence="2" id="KW-1185">Reference proteome</keyword>
<evidence type="ECO:0000313" key="1">
    <source>
        <dbReference type="EMBL" id="MDF2260210.1"/>
    </source>
</evidence>
<protein>
    <submittedName>
        <fullName evidence="1">Uncharacterized protein</fullName>
    </submittedName>
</protein>
<dbReference type="Proteomes" id="UP001220022">
    <property type="component" value="Unassembled WGS sequence"/>
</dbReference>
<reference evidence="1 2" key="1">
    <citation type="submission" date="2023-03" db="EMBL/GenBank/DDBJ databases">
        <title>Draft genome sequence of type strain Streptomyces ferralitis JCM 14344.</title>
        <authorList>
            <person name="Klaysubun C."/>
            <person name="Duangmal K."/>
        </authorList>
    </citation>
    <scope>NUCLEOTIDE SEQUENCE [LARGE SCALE GENOMIC DNA]</scope>
    <source>
        <strain evidence="1 2">JCM 14344</strain>
    </source>
</reference>
<accession>A0ABT5Z8R2</accession>
<comment type="caution">
    <text evidence="1">The sequence shown here is derived from an EMBL/GenBank/DDBJ whole genome shotgun (WGS) entry which is preliminary data.</text>
</comment>
<evidence type="ECO:0000313" key="2">
    <source>
        <dbReference type="Proteomes" id="UP001220022"/>
    </source>
</evidence>
<name>A0ABT5Z8R2_9ACTN</name>
<dbReference type="RefSeq" id="WP_275820590.1">
    <property type="nucleotide sequence ID" value="NZ_BAAANM010000036.1"/>
</dbReference>
<gene>
    <name evidence="1" type="ORF">P2L57_32175</name>
</gene>
<sequence>MRRGDRRGREGDLVRAVEVEIGRRARSFELQVTELPVAGVVGWRVSAGHVVVGRALRGDAVAYRRWLTPVIRELA</sequence>
<dbReference type="EMBL" id="JARHTQ010000031">
    <property type="protein sequence ID" value="MDF2260210.1"/>
    <property type="molecule type" value="Genomic_DNA"/>
</dbReference>